<dbReference type="OrthoDB" id="9795206at2"/>
<dbReference type="GO" id="GO:0005737">
    <property type="term" value="C:cytoplasm"/>
    <property type="evidence" value="ECO:0007669"/>
    <property type="project" value="TreeGrafter"/>
</dbReference>
<dbReference type="InterPro" id="IPR016181">
    <property type="entry name" value="Acyl_CoA_acyltransferase"/>
</dbReference>
<dbReference type="RefSeq" id="WP_126017906.1">
    <property type="nucleotide sequence ID" value="NZ_CP034437.1"/>
</dbReference>
<comment type="similarity">
    <text evidence="3">Belongs to the acetyltransferase family. RimJ subfamily.</text>
</comment>
<dbReference type="InterPro" id="IPR051531">
    <property type="entry name" value="N-acetyltransferase"/>
</dbReference>
<evidence type="ECO:0000259" key="4">
    <source>
        <dbReference type="PROSITE" id="PS51186"/>
    </source>
</evidence>
<organism evidence="5 6">
    <name type="scientific">Paenibacillus albus</name>
    <dbReference type="NCBI Taxonomy" id="2495582"/>
    <lineage>
        <taxon>Bacteria</taxon>
        <taxon>Bacillati</taxon>
        <taxon>Bacillota</taxon>
        <taxon>Bacilli</taxon>
        <taxon>Bacillales</taxon>
        <taxon>Paenibacillaceae</taxon>
        <taxon>Paenibacillus</taxon>
    </lineage>
</organism>
<dbReference type="Gene3D" id="3.40.630.30">
    <property type="match status" value="1"/>
</dbReference>
<dbReference type="PROSITE" id="PS51186">
    <property type="entry name" value="GNAT"/>
    <property type="match status" value="1"/>
</dbReference>
<dbReference type="Proteomes" id="UP000272528">
    <property type="component" value="Chromosome"/>
</dbReference>
<proteinExistence type="inferred from homology"/>
<dbReference type="SUPFAM" id="SSF55729">
    <property type="entry name" value="Acyl-CoA N-acyltransferases (Nat)"/>
    <property type="match status" value="1"/>
</dbReference>
<name>A0A3S9A8V5_9BACL</name>
<sequence>MIGRTEHTPTLRTKRLVLRTIDETFAEQALDFVLRNRDALAEWEPARNEEYYTLEVQKKFILDDLQSVRNGQSAKFWFSESEQQGAPLLGTITMNNIVRGAFQSCHLGYRTDEAVRGKGYMTEALAHMIHYAWNELNLHRIEANIMPRNGASLKVVERLGFKNEGLARDYLRIHGKWEDHIHMVLLNPAWEER</sequence>
<dbReference type="PANTHER" id="PTHR43792">
    <property type="entry name" value="GNAT FAMILY, PUTATIVE (AFU_ORTHOLOGUE AFUA_3G00765)-RELATED-RELATED"/>
    <property type="match status" value="1"/>
</dbReference>
<dbReference type="KEGG" id="palb:EJC50_22885"/>
<dbReference type="AlphaFoldDB" id="A0A3S9A8V5"/>
<dbReference type="InterPro" id="IPR000182">
    <property type="entry name" value="GNAT_dom"/>
</dbReference>
<dbReference type="PANTHER" id="PTHR43792:SF8">
    <property type="entry name" value="[RIBOSOMAL PROTEIN US5]-ALANINE N-ACETYLTRANSFERASE"/>
    <property type="match status" value="1"/>
</dbReference>
<evidence type="ECO:0000256" key="2">
    <source>
        <dbReference type="ARBA" id="ARBA00023315"/>
    </source>
</evidence>
<dbReference type="Pfam" id="PF13302">
    <property type="entry name" value="Acetyltransf_3"/>
    <property type="match status" value="1"/>
</dbReference>
<evidence type="ECO:0000256" key="3">
    <source>
        <dbReference type="ARBA" id="ARBA00038502"/>
    </source>
</evidence>
<accession>A0A3S9A8V5</accession>
<dbReference type="GO" id="GO:0008999">
    <property type="term" value="F:protein-N-terminal-alanine acetyltransferase activity"/>
    <property type="evidence" value="ECO:0007669"/>
    <property type="project" value="TreeGrafter"/>
</dbReference>
<dbReference type="EMBL" id="CP034437">
    <property type="protein sequence ID" value="AZN42208.1"/>
    <property type="molecule type" value="Genomic_DNA"/>
</dbReference>
<keyword evidence="1 5" id="KW-0808">Transferase</keyword>
<gene>
    <name evidence="5" type="ORF">EJC50_22885</name>
</gene>
<reference evidence="6" key="1">
    <citation type="submission" date="2018-12" db="EMBL/GenBank/DDBJ databases">
        <title>Genome sequence of Peanibacillus sp.</title>
        <authorList>
            <person name="Subramani G."/>
            <person name="Srinivasan S."/>
            <person name="Kim M.K."/>
        </authorList>
    </citation>
    <scope>NUCLEOTIDE SEQUENCE [LARGE SCALE GENOMIC DNA]</scope>
    <source>
        <strain evidence="6">18JY67-1</strain>
    </source>
</reference>
<evidence type="ECO:0000313" key="5">
    <source>
        <dbReference type="EMBL" id="AZN42208.1"/>
    </source>
</evidence>
<feature type="domain" description="N-acetyltransferase" evidence="4">
    <location>
        <begin position="30"/>
        <end position="188"/>
    </location>
</feature>
<keyword evidence="6" id="KW-1185">Reference proteome</keyword>
<keyword evidence="2" id="KW-0012">Acyltransferase</keyword>
<protein>
    <submittedName>
        <fullName evidence="5">GNAT family N-acetyltransferase</fullName>
    </submittedName>
</protein>
<evidence type="ECO:0000313" key="6">
    <source>
        <dbReference type="Proteomes" id="UP000272528"/>
    </source>
</evidence>
<evidence type="ECO:0000256" key="1">
    <source>
        <dbReference type="ARBA" id="ARBA00022679"/>
    </source>
</evidence>